<proteinExistence type="predicted"/>
<organism evidence="1 2">
    <name type="scientific">Microthyrium microscopicum</name>
    <dbReference type="NCBI Taxonomy" id="703497"/>
    <lineage>
        <taxon>Eukaryota</taxon>
        <taxon>Fungi</taxon>
        <taxon>Dikarya</taxon>
        <taxon>Ascomycota</taxon>
        <taxon>Pezizomycotina</taxon>
        <taxon>Dothideomycetes</taxon>
        <taxon>Dothideomycetes incertae sedis</taxon>
        <taxon>Microthyriales</taxon>
        <taxon>Microthyriaceae</taxon>
        <taxon>Microthyrium</taxon>
    </lineage>
</organism>
<gene>
    <name evidence="1" type="ORF">BT63DRAFT_199965</name>
</gene>
<dbReference type="Proteomes" id="UP000799302">
    <property type="component" value="Unassembled WGS sequence"/>
</dbReference>
<dbReference type="EMBL" id="MU004233">
    <property type="protein sequence ID" value="KAF2670729.1"/>
    <property type="molecule type" value="Genomic_DNA"/>
</dbReference>
<protein>
    <submittedName>
        <fullName evidence="1">Uncharacterized protein</fullName>
    </submittedName>
</protein>
<name>A0A6A6UEM4_9PEZI</name>
<sequence>MKSLCIIVECVTLHPVFCGFTARWKYLPAGPQPLVCSYHFQNPYRQLNKVQIVMISVRAKRMTAKQKIYWLSQGSSENFEIMQYLRRPSNMLLISVL</sequence>
<evidence type="ECO:0000313" key="1">
    <source>
        <dbReference type="EMBL" id="KAF2670729.1"/>
    </source>
</evidence>
<keyword evidence="2" id="KW-1185">Reference proteome</keyword>
<accession>A0A6A6UEM4</accession>
<reference evidence="1" key="1">
    <citation type="journal article" date="2020" name="Stud. Mycol.">
        <title>101 Dothideomycetes genomes: a test case for predicting lifestyles and emergence of pathogens.</title>
        <authorList>
            <person name="Haridas S."/>
            <person name="Albert R."/>
            <person name="Binder M."/>
            <person name="Bloem J."/>
            <person name="Labutti K."/>
            <person name="Salamov A."/>
            <person name="Andreopoulos B."/>
            <person name="Baker S."/>
            <person name="Barry K."/>
            <person name="Bills G."/>
            <person name="Bluhm B."/>
            <person name="Cannon C."/>
            <person name="Castanera R."/>
            <person name="Culley D."/>
            <person name="Daum C."/>
            <person name="Ezra D."/>
            <person name="Gonzalez J."/>
            <person name="Henrissat B."/>
            <person name="Kuo A."/>
            <person name="Liang C."/>
            <person name="Lipzen A."/>
            <person name="Lutzoni F."/>
            <person name="Magnuson J."/>
            <person name="Mondo S."/>
            <person name="Nolan M."/>
            <person name="Ohm R."/>
            <person name="Pangilinan J."/>
            <person name="Park H.-J."/>
            <person name="Ramirez L."/>
            <person name="Alfaro M."/>
            <person name="Sun H."/>
            <person name="Tritt A."/>
            <person name="Yoshinaga Y."/>
            <person name="Zwiers L.-H."/>
            <person name="Turgeon B."/>
            <person name="Goodwin S."/>
            <person name="Spatafora J."/>
            <person name="Crous P."/>
            <person name="Grigoriev I."/>
        </authorList>
    </citation>
    <scope>NUCLEOTIDE SEQUENCE</scope>
    <source>
        <strain evidence="1">CBS 115976</strain>
    </source>
</reference>
<evidence type="ECO:0000313" key="2">
    <source>
        <dbReference type="Proteomes" id="UP000799302"/>
    </source>
</evidence>
<dbReference type="AlphaFoldDB" id="A0A6A6UEM4"/>